<name>A0AAV9N376_9EURO</name>
<evidence type="ECO:0000313" key="4">
    <source>
        <dbReference type="EMBL" id="KAK5047330.1"/>
    </source>
</evidence>
<evidence type="ECO:0000256" key="1">
    <source>
        <dbReference type="ARBA" id="ARBA00023002"/>
    </source>
</evidence>
<sequence length="345" mass="37651">MAGELVLITGGNGHIGFRVVAFALKAGYHVRAAVRSQEKADLILAAPSIKELNPGKSLTFIFVPDLLQPGAYKEAVKGVDYIIHVASPINNGIPEDKYESHLIRPAIAGTLGILEAAKDEPKVQRIVITSSVVAIVPWYDFFEAETGKVFNEHSRTSNPTGPYKNEFEAYSSGKVQALNATFQFLEENKPHFDVVHVGPTFTIGKDELVSDVDDITRGTNGAALRQILGDKQSWATPSNTVHVEDTALAHVKGLEPHIPSGFFLLTQSAGTEGTTWGDAIEIVNRRFPGAVKAGILPNDGFAPTKHTILDTSETKKLLGYEFKTYEEQVVSVVEHYLQLRGFEEK</sequence>
<keyword evidence="1" id="KW-0560">Oxidoreductase</keyword>
<comment type="similarity">
    <text evidence="2">Belongs to the NAD(P)-dependent epimerase/dehydratase family. Dihydroflavonol-4-reductase subfamily.</text>
</comment>
<evidence type="ECO:0000313" key="5">
    <source>
        <dbReference type="Proteomes" id="UP001358417"/>
    </source>
</evidence>
<dbReference type="RefSeq" id="XP_064702892.1">
    <property type="nucleotide sequence ID" value="XM_064850410.1"/>
</dbReference>
<organism evidence="4 5">
    <name type="scientific">Exophiala bonariae</name>
    <dbReference type="NCBI Taxonomy" id="1690606"/>
    <lineage>
        <taxon>Eukaryota</taxon>
        <taxon>Fungi</taxon>
        <taxon>Dikarya</taxon>
        <taxon>Ascomycota</taxon>
        <taxon>Pezizomycotina</taxon>
        <taxon>Eurotiomycetes</taxon>
        <taxon>Chaetothyriomycetidae</taxon>
        <taxon>Chaetothyriales</taxon>
        <taxon>Herpotrichiellaceae</taxon>
        <taxon>Exophiala</taxon>
    </lineage>
</organism>
<dbReference type="SUPFAM" id="SSF51735">
    <property type="entry name" value="NAD(P)-binding Rossmann-fold domains"/>
    <property type="match status" value="1"/>
</dbReference>
<dbReference type="InterPro" id="IPR050425">
    <property type="entry name" value="NAD(P)_dehydrat-like"/>
</dbReference>
<dbReference type="InterPro" id="IPR036291">
    <property type="entry name" value="NAD(P)-bd_dom_sf"/>
</dbReference>
<keyword evidence="5" id="KW-1185">Reference proteome</keyword>
<dbReference type="AlphaFoldDB" id="A0AAV9N376"/>
<proteinExistence type="inferred from homology"/>
<protein>
    <recommendedName>
        <fullName evidence="3">NAD-dependent epimerase/dehydratase domain-containing protein</fullName>
    </recommendedName>
</protein>
<dbReference type="Gene3D" id="3.40.50.720">
    <property type="entry name" value="NAD(P)-binding Rossmann-like Domain"/>
    <property type="match status" value="1"/>
</dbReference>
<dbReference type="Pfam" id="PF01370">
    <property type="entry name" value="Epimerase"/>
    <property type="match status" value="1"/>
</dbReference>
<dbReference type="EMBL" id="JAVRRD010000026">
    <property type="protein sequence ID" value="KAK5047330.1"/>
    <property type="molecule type" value="Genomic_DNA"/>
</dbReference>
<dbReference type="PANTHER" id="PTHR10366:SF564">
    <property type="entry name" value="STEROL-4-ALPHA-CARBOXYLATE 3-DEHYDROGENASE, DECARBOXYLATING"/>
    <property type="match status" value="1"/>
</dbReference>
<dbReference type="GO" id="GO:0016616">
    <property type="term" value="F:oxidoreductase activity, acting on the CH-OH group of donors, NAD or NADP as acceptor"/>
    <property type="evidence" value="ECO:0007669"/>
    <property type="project" value="TreeGrafter"/>
</dbReference>
<gene>
    <name evidence="4" type="ORF">LTR84_006852</name>
</gene>
<dbReference type="InterPro" id="IPR001509">
    <property type="entry name" value="Epimerase_deHydtase"/>
</dbReference>
<dbReference type="PANTHER" id="PTHR10366">
    <property type="entry name" value="NAD DEPENDENT EPIMERASE/DEHYDRATASE"/>
    <property type="match status" value="1"/>
</dbReference>
<dbReference type="GeneID" id="89975021"/>
<feature type="domain" description="NAD-dependent epimerase/dehydratase" evidence="3">
    <location>
        <begin position="6"/>
        <end position="181"/>
    </location>
</feature>
<evidence type="ECO:0000259" key="3">
    <source>
        <dbReference type="Pfam" id="PF01370"/>
    </source>
</evidence>
<dbReference type="Proteomes" id="UP001358417">
    <property type="component" value="Unassembled WGS sequence"/>
</dbReference>
<comment type="caution">
    <text evidence="4">The sequence shown here is derived from an EMBL/GenBank/DDBJ whole genome shotgun (WGS) entry which is preliminary data.</text>
</comment>
<reference evidence="4 5" key="1">
    <citation type="submission" date="2023-08" db="EMBL/GenBank/DDBJ databases">
        <title>Black Yeasts Isolated from many extreme environments.</title>
        <authorList>
            <person name="Coleine C."/>
            <person name="Stajich J.E."/>
            <person name="Selbmann L."/>
        </authorList>
    </citation>
    <scope>NUCLEOTIDE SEQUENCE [LARGE SCALE GENOMIC DNA]</scope>
    <source>
        <strain evidence="4 5">CCFEE 5792</strain>
    </source>
</reference>
<accession>A0AAV9N376</accession>
<evidence type="ECO:0000256" key="2">
    <source>
        <dbReference type="ARBA" id="ARBA00023445"/>
    </source>
</evidence>